<gene>
    <name evidence="6" type="ORF">CTI12_AA467780</name>
</gene>
<keyword evidence="3" id="KW-0862">Zinc</keyword>
<dbReference type="GO" id="GO:0046872">
    <property type="term" value="F:metal ion binding"/>
    <property type="evidence" value="ECO:0007669"/>
    <property type="project" value="UniProtKB-KW"/>
</dbReference>
<dbReference type="GO" id="GO:0004416">
    <property type="term" value="F:hydroxyacylglutathione hydrolase activity"/>
    <property type="evidence" value="ECO:0007669"/>
    <property type="project" value="TreeGrafter"/>
</dbReference>
<dbReference type="Gene3D" id="3.60.15.10">
    <property type="entry name" value="Ribonuclease Z/Hydroxyacylglutathione hydrolase-like"/>
    <property type="match status" value="1"/>
</dbReference>
<accession>A0A2U1LP65</accession>
<name>A0A2U1LP65_ARTAN</name>
<dbReference type="PANTHER" id="PTHR11935">
    <property type="entry name" value="BETA LACTAMASE DOMAIN"/>
    <property type="match status" value="1"/>
</dbReference>
<proteinExistence type="predicted"/>
<organism evidence="6 7">
    <name type="scientific">Artemisia annua</name>
    <name type="common">Sweet wormwood</name>
    <dbReference type="NCBI Taxonomy" id="35608"/>
    <lineage>
        <taxon>Eukaryota</taxon>
        <taxon>Viridiplantae</taxon>
        <taxon>Streptophyta</taxon>
        <taxon>Embryophyta</taxon>
        <taxon>Tracheophyta</taxon>
        <taxon>Spermatophyta</taxon>
        <taxon>Magnoliopsida</taxon>
        <taxon>eudicotyledons</taxon>
        <taxon>Gunneridae</taxon>
        <taxon>Pentapetalae</taxon>
        <taxon>asterids</taxon>
        <taxon>campanulids</taxon>
        <taxon>Asterales</taxon>
        <taxon>Asteraceae</taxon>
        <taxon>Asteroideae</taxon>
        <taxon>Anthemideae</taxon>
        <taxon>Artemisiinae</taxon>
        <taxon>Artemisia</taxon>
    </lineage>
</organism>
<protein>
    <submittedName>
        <fullName evidence="6">Hydroxyacylglutathione hydrolase cytoplasmic</fullName>
    </submittedName>
</protein>
<evidence type="ECO:0000313" key="6">
    <source>
        <dbReference type="EMBL" id="PWA50781.1"/>
    </source>
</evidence>
<dbReference type="OrthoDB" id="515692at2759"/>
<evidence type="ECO:0000259" key="5">
    <source>
        <dbReference type="Pfam" id="PF16123"/>
    </source>
</evidence>
<dbReference type="STRING" id="35608.A0A2U1LP65"/>
<dbReference type="EMBL" id="PKPP01008402">
    <property type="protein sequence ID" value="PWA50781.1"/>
    <property type="molecule type" value="Genomic_DNA"/>
</dbReference>
<evidence type="ECO:0000313" key="7">
    <source>
        <dbReference type="Proteomes" id="UP000245207"/>
    </source>
</evidence>
<evidence type="ECO:0000256" key="3">
    <source>
        <dbReference type="ARBA" id="ARBA00022833"/>
    </source>
</evidence>
<keyword evidence="2 6" id="KW-0378">Hydrolase</keyword>
<feature type="domain" description="Hydroxyacylglutathione hydrolase C-terminal" evidence="5">
    <location>
        <begin position="123"/>
        <end position="163"/>
    </location>
</feature>
<dbReference type="InterPro" id="IPR036866">
    <property type="entry name" value="RibonucZ/Hydroxyglut_hydro"/>
</dbReference>
<keyword evidence="7" id="KW-1185">Reference proteome</keyword>
<comment type="caution">
    <text evidence="6">The sequence shown here is derived from an EMBL/GenBank/DDBJ whole genome shotgun (WGS) entry which is preliminary data.</text>
</comment>
<dbReference type="SUPFAM" id="SSF56281">
    <property type="entry name" value="Metallo-hydrolase/oxidoreductase"/>
    <property type="match status" value="1"/>
</dbReference>
<sequence>MISQFVAVGKHSSATTEHRQPMTQGQRRSRARQGKHSSATTEHRPMTQGQRRSRARQGPVTSTFFYFQLCKDHIFNTMFFAFVDQFVAVCGKFFEGTADQMYQSLCVTLASLPKPNQVYCGHEFAQTVEPDNAKISRKLSWAQQQRHSRLPTIPSTIKTELEIKS</sequence>
<dbReference type="InterPro" id="IPR032282">
    <property type="entry name" value="HAGH_C"/>
</dbReference>
<dbReference type="Pfam" id="PF16123">
    <property type="entry name" value="HAGH_C"/>
    <property type="match status" value="1"/>
</dbReference>
<feature type="region of interest" description="Disordered" evidence="4">
    <location>
        <begin position="7"/>
        <end position="56"/>
    </location>
</feature>
<reference evidence="6 7" key="1">
    <citation type="journal article" date="2018" name="Mol. Plant">
        <title>The genome of Artemisia annua provides insight into the evolution of Asteraceae family and artemisinin biosynthesis.</title>
        <authorList>
            <person name="Shen Q."/>
            <person name="Zhang L."/>
            <person name="Liao Z."/>
            <person name="Wang S."/>
            <person name="Yan T."/>
            <person name="Shi P."/>
            <person name="Liu M."/>
            <person name="Fu X."/>
            <person name="Pan Q."/>
            <person name="Wang Y."/>
            <person name="Lv Z."/>
            <person name="Lu X."/>
            <person name="Zhang F."/>
            <person name="Jiang W."/>
            <person name="Ma Y."/>
            <person name="Chen M."/>
            <person name="Hao X."/>
            <person name="Li L."/>
            <person name="Tang Y."/>
            <person name="Lv G."/>
            <person name="Zhou Y."/>
            <person name="Sun X."/>
            <person name="Brodelius P.E."/>
            <person name="Rose J.K.C."/>
            <person name="Tang K."/>
        </authorList>
    </citation>
    <scope>NUCLEOTIDE SEQUENCE [LARGE SCALE GENOMIC DNA]</scope>
    <source>
        <strain evidence="7">cv. Huhao1</strain>
        <tissue evidence="6">Leaf</tissue>
    </source>
</reference>
<evidence type="ECO:0000256" key="1">
    <source>
        <dbReference type="ARBA" id="ARBA00022723"/>
    </source>
</evidence>
<evidence type="ECO:0000256" key="4">
    <source>
        <dbReference type="SAM" id="MobiDB-lite"/>
    </source>
</evidence>
<evidence type="ECO:0000256" key="2">
    <source>
        <dbReference type="ARBA" id="ARBA00022801"/>
    </source>
</evidence>
<keyword evidence="1" id="KW-0479">Metal-binding</keyword>
<dbReference type="AlphaFoldDB" id="A0A2U1LP65"/>
<dbReference type="PANTHER" id="PTHR11935:SF94">
    <property type="entry name" value="TENZING NORGAY, ISOFORM C"/>
    <property type="match status" value="1"/>
</dbReference>
<dbReference type="Proteomes" id="UP000245207">
    <property type="component" value="Unassembled WGS sequence"/>
</dbReference>